<evidence type="ECO:0000313" key="2">
    <source>
        <dbReference type="Proteomes" id="UP000694865"/>
    </source>
</evidence>
<evidence type="ECO:0000256" key="1">
    <source>
        <dbReference type="SAM" id="MobiDB-lite"/>
    </source>
</evidence>
<accession>A0ABM0MMB1</accession>
<feature type="compositionally biased region" description="Basic and acidic residues" evidence="1">
    <location>
        <begin position="111"/>
        <end position="128"/>
    </location>
</feature>
<dbReference type="GeneID" id="102801012"/>
<name>A0ABM0MMB1_SACKO</name>
<evidence type="ECO:0000313" key="3">
    <source>
        <dbReference type="RefSeq" id="XP_006821152.1"/>
    </source>
</evidence>
<feature type="compositionally biased region" description="Basic and acidic residues" evidence="1">
    <location>
        <begin position="64"/>
        <end position="77"/>
    </location>
</feature>
<gene>
    <name evidence="3" type="primary">LOC102801012</name>
</gene>
<reference evidence="3" key="1">
    <citation type="submission" date="2025-08" db="UniProtKB">
        <authorList>
            <consortium name="RefSeq"/>
        </authorList>
    </citation>
    <scope>IDENTIFICATION</scope>
    <source>
        <tissue evidence="3">Testes</tissue>
    </source>
</reference>
<dbReference type="Proteomes" id="UP000694865">
    <property type="component" value="Unplaced"/>
</dbReference>
<sequence>MFIRNRNRPHNAKMRFHEENDQPLKQGYSLMRQFWKCVGGFSLRLENEFHKCCKSAYMEQQKTSFRERSKVDTEGALKHSKHRDRNDYGDRAKEEELLLIQRVHNDRVREEELRSMRRNHDDQAKEEELLSMLRGHY</sequence>
<dbReference type="RefSeq" id="XP_006821152.1">
    <property type="nucleotide sequence ID" value="XM_006821089.1"/>
</dbReference>
<organism evidence="2 3">
    <name type="scientific">Saccoglossus kowalevskii</name>
    <name type="common">Acorn worm</name>
    <dbReference type="NCBI Taxonomy" id="10224"/>
    <lineage>
        <taxon>Eukaryota</taxon>
        <taxon>Metazoa</taxon>
        <taxon>Hemichordata</taxon>
        <taxon>Enteropneusta</taxon>
        <taxon>Harrimaniidae</taxon>
        <taxon>Saccoglossus</taxon>
    </lineage>
</organism>
<proteinExistence type="predicted"/>
<protein>
    <submittedName>
        <fullName evidence="3">Uncharacterized protein LOC102801012</fullName>
    </submittedName>
</protein>
<feature type="region of interest" description="Disordered" evidence="1">
    <location>
        <begin position="111"/>
        <end position="137"/>
    </location>
</feature>
<keyword evidence="2" id="KW-1185">Reference proteome</keyword>
<feature type="region of interest" description="Disordered" evidence="1">
    <location>
        <begin position="63"/>
        <end position="91"/>
    </location>
</feature>